<reference evidence="1" key="1">
    <citation type="journal article" date="2021" name="Proc. Natl. Acad. Sci. U.S.A.">
        <title>A Catalog of Tens of Thousands of Viruses from Human Metagenomes Reveals Hidden Associations with Chronic Diseases.</title>
        <authorList>
            <person name="Tisza M.J."/>
            <person name="Buck C.B."/>
        </authorList>
    </citation>
    <scope>NUCLEOTIDE SEQUENCE</scope>
    <source>
        <strain evidence="1">CtGkF12</strain>
    </source>
</reference>
<protein>
    <submittedName>
        <fullName evidence="1">Uncharacterized protein</fullName>
    </submittedName>
</protein>
<evidence type="ECO:0000313" key="1">
    <source>
        <dbReference type="EMBL" id="DAD78493.1"/>
    </source>
</evidence>
<proteinExistence type="predicted"/>
<sequence length="57" mass="6794">MKKKRMFFIQTFSFNKVFKARGQLNIYRLRIASHSSFGGIPRNFKAIICMAKVQQYF</sequence>
<accession>A0A8S5M870</accession>
<organism evidence="1">
    <name type="scientific">Siphoviridae sp. ctGkF12</name>
    <dbReference type="NCBI Taxonomy" id="2826224"/>
    <lineage>
        <taxon>Viruses</taxon>
        <taxon>Duplodnaviria</taxon>
        <taxon>Heunggongvirae</taxon>
        <taxon>Uroviricota</taxon>
        <taxon>Caudoviricetes</taxon>
    </lineage>
</organism>
<name>A0A8S5M870_9CAUD</name>
<dbReference type="EMBL" id="BK014844">
    <property type="protein sequence ID" value="DAD78493.1"/>
    <property type="molecule type" value="Genomic_DNA"/>
</dbReference>